<evidence type="ECO:0000313" key="3">
    <source>
        <dbReference type="Proteomes" id="UP000004169"/>
    </source>
</evidence>
<reference evidence="2 3" key="1">
    <citation type="journal article" date="2012" name="J. Bacteriol.">
        <title>Draft Genome Sequence of the Purple Photosynthetic Bacterium Phaeospirillum molischianum DSM120, a Particularly Versatile Bacterium.</title>
        <authorList>
            <person name="Duquesne K."/>
            <person name="Prima V."/>
            <person name="Ji B."/>
            <person name="Rouy Z."/>
            <person name="Medigue C."/>
            <person name="Talla E."/>
            <person name="Sturgis J.N."/>
        </authorList>
    </citation>
    <scope>NUCLEOTIDE SEQUENCE [LARGE SCALE GENOMIC DNA]</scope>
    <source>
        <strain evidence="3">DSM120</strain>
    </source>
</reference>
<name>H8FNS1_MAGML</name>
<dbReference type="AlphaFoldDB" id="H8FNS1"/>
<comment type="caution">
    <text evidence="2">The sequence shown here is derived from an EMBL/GenBank/DDBJ whole genome shotgun (WGS) entry which is preliminary data.</text>
</comment>
<keyword evidence="1" id="KW-0812">Transmembrane</keyword>
<organism evidence="2 3">
    <name type="scientific">Magnetospirillum molischianum DSM 120</name>
    <dbReference type="NCBI Taxonomy" id="1150626"/>
    <lineage>
        <taxon>Bacteria</taxon>
        <taxon>Pseudomonadati</taxon>
        <taxon>Pseudomonadota</taxon>
        <taxon>Alphaproteobacteria</taxon>
        <taxon>Rhodospirillales</taxon>
        <taxon>Rhodospirillaceae</taxon>
        <taxon>Magnetospirillum</taxon>
    </lineage>
</organism>
<gene>
    <name evidence="2" type="ORF">PHAMO_170068</name>
</gene>
<keyword evidence="1" id="KW-1133">Transmembrane helix</keyword>
<feature type="transmembrane region" description="Helical" evidence="1">
    <location>
        <begin position="38"/>
        <end position="57"/>
    </location>
</feature>
<keyword evidence="1" id="KW-0472">Membrane</keyword>
<dbReference type="Proteomes" id="UP000004169">
    <property type="component" value="Unassembled WGS sequence"/>
</dbReference>
<protein>
    <submittedName>
        <fullName evidence="2">Uncharacterized protein</fullName>
    </submittedName>
</protein>
<evidence type="ECO:0000313" key="2">
    <source>
        <dbReference type="EMBL" id="CCG40009.1"/>
    </source>
</evidence>
<accession>H8FNS1</accession>
<evidence type="ECO:0000256" key="1">
    <source>
        <dbReference type="SAM" id="Phobius"/>
    </source>
</evidence>
<sequence>MESAMYPNWILRISLCFVLLAQLPGAFAELVVSAAEGELIWMLVHSLAVIGDFYFCYKIIRDGID</sequence>
<keyword evidence="3" id="KW-1185">Reference proteome</keyword>
<dbReference type="EMBL" id="CAHP01000009">
    <property type="protein sequence ID" value="CCG40009.1"/>
    <property type="molecule type" value="Genomic_DNA"/>
</dbReference>
<proteinExistence type="predicted"/>